<sequence>MEISKTKLISLLVIAFLFSCEQKSSSNTSESELIHKINAVQQQVMVQGNISEEEEQAMLSLCSIMSKSDGLGDYSPDNRMVLKDVDIAPVYEGCEELSAEETKACFKNKVTAFIKREFNVKVFKDLNLAEQKQVEAFFIIDENGNRTGMKVRDAEVNIQAEILRVLRKIPVMKPAIHNGKSVSVLCSLVLKYGNDIEVDVVYIPERPQN</sequence>
<evidence type="ECO:0000313" key="2">
    <source>
        <dbReference type="Proteomes" id="UP000184522"/>
    </source>
</evidence>
<proteinExistence type="predicted"/>
<dbReference type="RefSeq" id="WP_073086152.1">
    <property type="nucleotide sequence ID" value="NZ_FQWS01000002.1"/>
</dbReference>
<reference evidence="2" key="1">
    <citation type="submission" date="2016-11" db="EMBL/GenBank/DDBJ databases">
        <authorList>
            <person name="Varghese N."/>
            <person name="Submissions S."/>
        </authorList>
    </citation>
    <scope>NUCLEOTIDE SEQUENCE [LARGE SCALE GENOMIC DNA]</scope>
    <source>
        <strain evidence="2">DSM 25330</strain>
    </source>
</reference>
<dbReference type="AlphaFoldDB" id="A0A1M5T6Z4"/>
<dbReference type="Proteomes" id="UP000184522">
    <property type="component" value="Unassembled WGS sequence"/>
</dbReference>
<dbReference type="PROSITE" id="PS51257">
    <property type="entry name" value="PROKAR_LIPOPROTEIN"/>
    <property type="match status" value="1"/>
</dbReference>
<gene>
    <name evidence="1" type="ORF">SAMN05444148_2077</name>
</gene>
<dbReference type="OrthoDB" id="1095452at2"/>
<dbReference type="EMBL" id="FQWS01000002">
    <property type="protein sequence ID" value="SHH46484.1"/>
    <property type="molecule type" value="Genomic_DNA"/>
</dbReference>
<evidence type="ECO:0008006" key="3">
    <source>
        <dbReference type="Google" id="ProtNLM"/>
    </source>
</evidence>
<keyword evidence="2" id="KW-1185">Reference proteome</keyword>
<evidence type="ECO:0000313" key="1">
    <source>
        <dbReference type="EMBL" id="SHH46484.1"/>
    </source>
</evidence>
<organism evidence="1 2">
    <name type="scientific">Winogradskyella jejuensis</name>
    <dbReference type="NCBI Taxonomy" id="1089305"/>
    <lineage>
        <taxon>Bacteria</taxon>
        <taxon>Pseudomonadati</taxon>
        <taxon>Bacteroidota</taxon>
        <taxon>Flavobacteriia</taxon>
        <taxon>Flavobacteriales</taxon>
        <taxon>Flavobacteriaceae</taxon>
        <taxon>Winogradskyella</taxon>
    </lineage>
</organism>
<name>A0A1M5T6Z4_9FLAO</name>
<protein>
    <recommendedName>
        <fullName evidence="3">TonB protein C-terminal</fullName>
    </recommendedName>
</protein>
<accession>A0A1M5T6Z4</accession>
<dbReference type="STRING" id="1089305.SAMN05444148_2077"/>